<keyword evidence="5" id="KW-1185">Reference proteome</keyword>
<dbReference type="InterPro" id="IPR011629">
    <property type="entry name" value="CobW-like_C"/>
</dbReference>
<dbReference type="Gene3D" id="3.30.1220.10">
    <property type="entry name" value="CobW-like, C-terminal domain"/>
    <property type="match status" value="1"/>
</dbReference>
<dbReference type="OrthoDB" id="9808822at2"/>
<evidence type="ECO:0000313" key="5">
    <source>
        <dbReference type="Proteomes" id="UP000294480"/>
    </source>
</evidence>
<evidence type="ECO:0000259" key="3">
    <source>
        <dbReference type="Pfam" id="PF07683"/>
    </source>
</evidence>
<accession>A0A4R6Y635</accession>
<sequence length="309" mass="34917">MSNSLTPVALWLENQADIRFETFVPKWAQQLAQAHLSNQVCVLAHEQTAYAKAGLACQLLKGVLWVDDDMVAQLERVLSESATKNAQKVIVIMPSRASSELWVQWLLIELPHVKAQLDEVVTLMQLDKAWGDLSKGPAIEKLQIADKVLSFNNEARTAEFADCMRALNPLAIWVHNGFSTAEEVSAAVEAYSLDAPLRREPLKKEDLLAWGAEKVVYFSFSQPLQGEKLNHVLEHWRQFYGAKFTRLNAVVHVQGESRPFCVQALQYLWTSDFIDAWPEGKAPETQIWISGQDLPWHELEADLVRCIAQ</sequence>
<organism evidence="4 5">
    <name type="scientific">Hydromonas duriensis</name>
    <dbReference type="NCBI Taxonomy" id="1527608"/>
    <lineage>
        <taxon>Bacteria</taxon>
        <taxon>Pseudomonadati</taxon>
        <taxon>Pseudomonadota</taxon>
        <taxon>Betaproteobacteria</taxon>
        <taxon>Burkholderiales</taxon>
        <taxon>Burkholderiaceae</taxon>
        <taxon>Hydromonas</taxon>
    </lineage>
</organism>
<proteinExistence type="predicted"/>
<dbReference type="Proteomes" id="UP000294480">
    <property type="component" value="Unassembled WGS sequence"/>
</dbReference>
<dbReference type="GO" id="GO:0000166">
    <property type="term" value="F:nucleotide binding"/>
    <property type="evidence" value="ECO:0007669"/>
    <property type="project" value="UniProtKB-KW"/>
</dbReference>
<keyword evidence="1" id="KW-0547">Nucleotide-binding</keyword>
<evidence type="ECO:0000256" key="2">
    <source>
        <dbReference type="ARBA" id="ARBA00023186"/>
    </source>
</evidence>
<name>A0A4R6Y635_9BURK</name>
<comment type="caution">
    <text evidence="4">The sequence shown here is derived from an EMBL/GenBank/DDBJ whole genome shotgun (WGS) entry which is preliminary data.</text>
</comment>
<dbReference type="InterPro" id="IPR036627">
    <property type="entry name" value="CobW-likC_sf"/>
</dbReference>
<evidence type="ECO:0000256" key="1">
    <source>
        <dbReference type="ARBA" id="ARBA00022741"/>
    </source>
</evidence>
<keyword evidence="2" id="KW-0143">Chaperone</keyword>
<evidence type="ECO:0000313" key="4">
    <source>
        <dbReference type="EMBL" id="TDR30202.1"/>
    </source>
</evidence>
<dbReference type="SUPFAM" id="SSF90002">
    <property type="entry name" value="Hypothetical protein YjiA, C-terminal domain"/>
    <property type="match status" value="1"/>
</dbReference>
<protein>
    <submittedName>
        <fullName evidence="4">G3E family GTPase</fullName>
    </submittedName>
</protein>
<dbReference type="RefSeq" id="WP_133621344.1">
    <property type="nucleotide sequence ID" value="NZ_SNZE01000025.1"/>
</dbReference>
<reference evidence="4 5" key="1">
    <citation type="submission" date="2019-03" db="EMBL/GenBank/DDBJ databases">
        <title>Genomic Encyclopedia of Type Strains, Phase IV (KMG-IV): sequencing the most valuable type-strain genomes for metagenomic binning, comparative biology and taxonomic classification.</title>
        <authorList>
            <person name="Goeker M."/>
        </authorList>
    </citation>
    <scope>NUCLEOTIDE SEQUENCE [LARGE SCALE GENOMIC DNA]</scope>
    <source>
        <strain evidence="4 5">DSM 102852</strain>
    </source>
</reference>
<dbReference type="Pfam" id="PF07683">
    <property type="entry name" value="CobW_C"/>
    <property type="match status" value="1"/>
</dbReference>
<gene>
    <name evidence="4" type="ORF">DFR44_12526</name>
</gene>
<dbReference type="EMBL" id="SNZE01000025">
    <property type="protein sequence ID" value="TDR30202.1"/>
    <property type="molecule type" value="Genomic_DNA"/>
</dbReference>
<feature type="domain" description="CobW C-terminal" evidence="3">
    <location>
        <begin position="216"/>
        <end position="306"/>
    </location>
</feature>
<dbReference type="AlphaFoldDB" id="A0A4R6Y635"/>